<accession>B7KHV7</accession>
<evidence type="ECO:0000313" key="2">
    <source>
        <dbReference type="EMBL" id="ACK72054.1"/>
    </source>
</evidence>
<keyword evidence="1" id="KW-0472">Membrane</keyword>
<dbReference type="EMBL" id="CP001291">
    <property type="protein sequence ID" value="ACK72054.1"/>
    <property type="molecule type" value="Genomic_DNA"/>
</dbReference>
<name>B7KHV7_GLOC7</name>
<feature type="transmembrane region" description="Helical" evidence="1">
    <location>
        <begin position="130"/>
        <end position="158"/>
    </location>
</feature>
<protein>
    <recommendedName>
        <fullName evidence="4">Glycerophosphoryl diester phosphodiesterase membrane domain-containing protein</fullName>
    </recommendedName>
</protein>
<feature type="transmembrane region" description="Helical" evidence="1">
    <location>
        <begin position="28"/>
        <end position="61"/>
    </location>
</feature>
<dbReference type="STRING" id="65393.PCC7424_3671"/>
<dbReference type="KEGG" id="cyc:PCC7424_3671"/>
<evidence type="ECO:0000313" key="3">
    <source>
        <dbReference type="Proteomes" id="UP000002384"/>
    </source>
</evidence>
<feature type="transmembrane region" description="Helical" evidence="1">
    <location>
        <begin position="67"/>
        <end position="87"/>
    </location>
</feature>
<keyword evidence="1" id="KW-1133">Transmembrane helix</keyword>
<dbReference type="HOGENOM" id="CLU_992947_0_0_3"/>
<gene>
    <name evidence="2" type="ordered locus">PCC7424_3671</name>
</gene>
<keyword evidence="1" id="KW-0812">Transmembrane</keyword>
<dbReference type="Proteomes" id="UP000002384">
    <property type="component" value="Chromosome"/>
</dbReference>
<evidence type="ECO:0008006" key="4">
    <source>
        <dbReference type="Google" id="ProtNLM"/>
    </source>
</evidence>
<sequence>MSQTRSPLRIGNVISAALRLYRDNLKTYFGISFVANLWLSVPFLGIIVVSALAILLAVILGDGNTENYGVLFFVLILILIPLWIFLAFYCTAKFLVNIVVISRLAFRQLINKPETATQARALLKPNLWKFWLIQFLVGLILSAVNFVWQIIQYSFFILPASQVDNPSLQIALQLLGYLVYLIVLAWVSARFFLPEICFALENNLKVENTLSRSWQLTKGFGWQIVFILIVAGLITMPVYLLSAIPIISASIYAITGIISDLPPWLILTIMGYSILGAILIFIVLNIAFLPFWQAIKGVIYYDLRSRREGLNLEATELTDSDL</sequence>
<reference evidence="3" key="1">
    <citation type="journal article" date="2011" name="MBio">
        <title>Novel metabolic attributes of the genus Cyanothece, comprising a group of unicellular nitrogen-fixing Cyanobacteria.</title>
        <authorList>
            <person name="Bandyopadhyay A."/>
            <person name="Elvitigala T."/>
            <person name="Welsh E."/>
            <person name="Stockel J."/>
            <person name="Liberton M."/>
            <person name="Min H."/>
            <person name="Sherman L.A."/>
            <person name="Pakrasi H.B."/>
        </authorList>
    </citation>
    <scope>NUCLEOTIDE SEQUENCE [LARGE SCALE GENOMIC DNA]</scope>
    <source>
        <strain evidence="3">PCC 7424</strain>
    </source>
</reference>
<dbReference type="OrthoDB" id="426215at2"/>
<keyword evidence="3" id="KW-1185">Reference proteome</keyword>
<dbReference type="eggNOG" id="COG1714">
    <property type="taxonomic scope" value="Bacteria"/>
</dbReference>
<dbReference type="RefSeq" id="WP_015955647.1">
    <property type="nucleotide sequence ID" value="NC_011729.1"/>
</dbReference>
<organism evidence="2 3">
    <name type="scientific">Gloeothece citriformis (strain PCC 7424)</name>
    <name type="common">Cyanothece sp. (strain PCC 7424)</name>
    <dbReference type="NCBI Taxonomy" id="65393"/>
    <lineage>
        <taxon>Bacteria</taxon>
        <taxon>Bacillati</taxon>
        <taxon>Cyanobacteriota</taxon>
        <taxon>Cyanophyceae</taxon>
        <taxon>Oscillatoriophycideae</taxon>
        <taxon>Chroococcales</taxon>
        <taxon>Aphanothecaceae</taxon>
        <taxon>Gloeothece</taxon>
        <taxon>Gloeothece citriformis</taxon>
    </lineage>
</organism>
<feature type="transmembrane region" description="Helical" evidence="1">
    <location>
        <begin position="264"/>
        <end position="289"/>
    </location>
</feature>
<dbReference type="AlphaFoldDB" id="B7KHV7"/>
<evidence type="ECO:0000256" key="1">
    <source>
        <dbReference type="SAM" id="Phobius"/>
    </source>
</evidence>
<feature type="transmembrane region" description="Helical" evidence="1">
    <location>
        <begin position="170"/>
        <end position="193"/>
    </location>
</feature>
<proteinExistence type="predicted"/>